<organism evidence="1">
    <name type="scientific">Tanacetum cinerariifolium</name>
    <name type="common">Dalmatian daisy</name>
    <name type="synonym">Chrysanthemum cinerariifolium</name>
    <dbReference type="NCBI Taxonomy" id="118510"/>
    <lineage>
        <taxon>Eukaryota</taxon>
        <taxon>Viridiplantae</taxon>
        <taxon>Streptophyta</taxon>
        <taxon>Embryophyta</taxon>
        <taxon>Tracheophyta</taxon>
        <taxon>Spermatophyta</taxon>
        <taxon>Magnoliopsida</taxon>
        <taxon>eudicotyledons</taxon>
        <taxon>Gunneridae</taxon>
        <taxon>Pentapetalae</taxon>
        <taxon>asterids</taxon>
        <taxon>campanulids</taxon>
        <taxon>Asterales</taxon>
        <taxon>Asteraceae</taxon>
        <taxon>Asteroideae</taxon>
        <taxon>Anthemideae</taxon>
        <taxon>Anthemidinae</taxon>
        <taxon>Tanacetum</taxon>
    </lineage>
</organism>
<comment type="caution">
    <text evidence="1">The sequence shown here is derived from an EMBL/GenBank/DDBJ whole genome shotgun (WGS) entry which is preliminary data.</text>
</comment>
<dbReference type="EMBL" id="BKCJ011317902">
    <property type="protein sequence ID" value="GFD19858.1"/>
    <property type="molecule type" value="Genomic_DNA"/>
</dbReference>
<proteinExistence type="predicted"/>
<sequence>FRGLSDIGYPGVDGAPVMPEDPYAYVVAVFQAPPSPNYVSGLEYPPLLDHCLLPHPLLKEHLALADSTAVGLPAVDHAPSAEETEPFETDESATTPPPHLAYRVIAWMSIRPQTHISFPLDIEIARLIAIPTPPSSPLSPLLSPLPPILSPLLVSPLPLLVSSPTSST</sequence>
<feature type="non-terminal residue" evidence="1">
    <location>
        <position position="168"/>
    </location>
</feature>
<evidence type="ECO:0000313" key="1">
    <source>
        <dbReference type="EMBL" id="GFD19858.1"/>
    </source>
</evidence>
<reference evidence="1" key="1">
    <citation type="journal article" date="2019" name="Sci. Rep.">
        <title>Draft genome of Tanacetum cinerariifolium, the natural source of mosquito coil.</title>
        <authorList>
            <person name="Yamashiro T."/>
            <person name="Shiraishi A."/>
            <person name="Satake H."/>
            <person name="Nakayama K."/>
        </authorList>
    </citation>
    <scope>NUCLEOTIDE SEQUENCE</scope>
</reference>
<gene>
    <name evidence="1" type="ORF">Tci_891827</name>
</gene>
<protein>
    <submittedName>
        <fullName evidence="1">Uncharacterized protein</fullName>
    </submittedName>
</protein>
<feature type="non-terminal residue" evidence="1">
    <location>
        <position position="1"/>
    </location>
</feature>
<accession>A0A699UF36</accession>
<dbReference type="AlphaFoldDB" id="A0A699UF36"/>
<name>A0A699UF36_TANCI</name>